<reference evidence="3 4" key="1">
    <citation type="submission" date="2017-02" db="EMBL/GenBank/DDBJ databases">
        <authorList>
            <person name="Peterson S.W."/>
        </authorList>
    </citation>
    <scope>NUCLEOTIDE SEQUENCE [LARGE SCALE GENOMIC DNA]</scope>
    <source>
        <strain evidence="3 4">DSM 18108</strain>
    </source>
</reference>
<dbReference type="Gene3D" id="1.10.245.10">
    <property type="entry name" value="SWIB/MDM2 domain"/>
    <property type="match status" value="1"/>
</dbReference>
<dbReference type="STRING" id="393003.SAMN05660461_0927"/>
<dbReference type="Pfam" id="PF02201">
    <property type="entry name" value="SWIB"/>
    <property type="match status" value="1"/>
</dbReference>
<evidence type="ECO:0000259" key="2">
    <source>
        <dbReference type="PROSITE" id="PS51925"/>
    </source>
</evidence>
<feature type="region of interest" description="Disordered" evidence="1">
    <location>
        <begin position="1"/>
        <end position="68"/>
    </location>
</feature>
<dbReference type="SMART" id="SM00151">
    <property type="entry name" value="SWIB"/>
    <property type="match status" value="1"/>
</dbReference>
<evidence type="ECO:0000256" key="1">
    <source>
        <dbReference type="SAM" id="MobiDB-lite"/>
    </source>
</evidence>
<dbReference type="InterPro" id="IPR019835">
    <property type="entry name" value="SWIB_domain"/>
</dbReference>
<dbReference type="InterPro" id="IPR036885">
    <property type="entry name" value="SWIB_MDM2_dom_sf"/>
</dbReference>
<dbReference type="EMBL" id="FUZZ01000001">
    <property type="protein sequence ID" value="SKC97494.1"/>
    <property type="molecule type" value="Genomic_DNA"/>
</dbReference>
<proteinExistence type="predicted"/>
<dbReference type="CDD" id="cd10567">
    <property type="entry name" value="SWIB-MDM2_like"/>
    <property type="match status" value="1"/>
</dbReference>
<dbReference type="Proteomes" id="UP000190166">
    <property type="component" value="Unassembled WGS sequence"/>
</dbReference>
<dbReference type="InterPro" id="IPR003121">
    <property type="entry name" value="SWIB_MDM2_domain"/>
</dbReference>
<name>A0A1T5NB23_9BACT</name>
<dbReference type="SUPFAM" id="SSF47592">
    <property type="entry name" value="SWIB/MDM2 domain"/>
    <property type="match status" value="1"/>
</dbReference>
<evidence type="ECO:0000313" key="4">
    <source>
        <dbReference type="Proteomes" id="UP000190166"/>
    </source>
</evidence>
<sequence length="141" mass="14392">MANKSTTGKKAAAAKAPAKKAAAKAPAAKAPAAKAPAKKAAPAKAAATKPAAAKKAAGSSAGSGLKKPLTPSAELAAVIGTTALPRTEIVKKVWDYIKKHNLQDTANKRMINADDKLNKLFGGKKQISMFDLAKVISVHVK</sequence>
<keyword evidence="4" id="KW-1185">Reference proteome</keyword>
<dbReference type="PANTHER" id="PTHR13844">
    <property type="entry name" value="SWI/SNF-RELATED MATRIX-ASSOCIATED ACTIN-DEPENDENT REGULATOR OF CHROMATIN SUBFAMILY D"/>
    <property type="match status" value="1"/>
</dbReference>
<evidence type="ECO:0000313" key="3">
    <source>
        <dbReference type="EMBL" id="SKC97494.1"/>
    </source>
</evidence>
<protein>
    <submittedName>
        <fullName evidence="3">SWIB/MDM2 domain-containing protein</fullName>
    </submittedName>
</protein>
<dbReference type="RefSeq" id="WP_079468232.1">
    <property type="nucleotide sequence ID" value="NZ_FUZZ01000001.1"/>
</dbReference>
<feature type="domain" description="DM2" evidence="2">
    <location>
        <begin position="64"/>
        <end position="141"/>
    </location>
</feature>
<dbReference type="AlphaFoldDB" id="A0A1T5NB23"/>
<organism evidence="3 4">
    <name type="scientific">Chitinophaga ginsengisegetis</name>
    <dbReference type="NCBI Taxonomy" id="393003"/>
    <lineage>
        <taxon>Bacteria</taxon>
        <taxon>Pseudomonadati</taxon>
        <taxon>Bacteroidota</taxon>
        <taxon>Chitinophagia</taxon>
        <taxon>Chitinophagales</taxon>
        <taxon>Chitinophagaceae</taxon>
        <taxon>Chitinophaga</taxon>
    </lineage>
</organism>
<dbReference type="PROSITE" id="PS51925">
    <property type="entry name" value="SWIB_MDM2"/>
    <property type="match status" value="1"/>
</dbReference>
<gene>
    <name evidence="3" type="ORF">SAMN05660461_0927</name>
</gene>
<feature type="compositionally biased region" description="Low complexity" evidence="1">
    <location>
        <begin position="23"/>
        <end position="57"/>
    </location>
</feature>
<accession>A0A1T5NB23</accession>